<reference evidence="1" key="1">
    <citation type="submission" date="2019-08" db="EMBL/GenBank/DDBJ databases">
        <authorList>
            <person name="Kucharzyk K."/>
            <person name="Murdoch R.W."/>
            <person name="Higgins S."/>
            <person name="Loffler F."/>
        </authorList>
    </citation>
    <scope>NUCLEOTIDE SEQUENCE</scope>
</reference>
<gene>
    <name evidence="1" type="ORF">SDC9_66870</name>
</gene>
<evidence type="ECO:0000313" key="1">
    <source>
        <dbReference type="EMBL" id="MPM20440.1"/>
    </source>
</evidence>
<protein>
    <submittedName>
        <fullName evidence="1">Uncharacterized protein</fullName>
    </submittedName>
</protein>
<sequence>MNIFEHRVSFFGSFDGEVTGGSLLSLFQLAKQIRQRMGKQGYLLDCYLSLFFEGVASALAYDAADEGFQSGGELQSLCFHVLAGTEPKKEHPLYRRVMEVYAEWEGAVPYQDRYTQLCLLFFSLADELVAYNTARFVEDKDAALNGVVDEIRLQELYNQISHLAGEAMMEELNLRLKQRFLIAPLAVVFAQGLTDDLLNRLISRDQETSKQMFQLLMDSLSDTP</sequence>
<dbReference type="AlphaFoldDB" id="A0A644XW36"/>
<accession>A0A644XW36</accession>
<name>A0A644XW36_9ZZZZ</name>
<proteinExistence type="predicted"/>
<comment type="caution">
    <text evidence="1">The sequence shown here is derived from an EMBL/GenBank/DDBJ whole genome shotgun (WGS) entry which is preliminary data.</text>
</comment>
<organism evidence="1">
    <name type="scientific">bioreactor metagenome</name>
    <dbReference type="NCBI Taxonomy" id="1076179"/>
    <lineage>
        <taxon>unclassified sequences</taxon>
        <taxon>metagenomes</taxon>
        <taxon>ecological metagenomes</taxon>
    </lineage>
</organism>
<dbReference type="EMBL" id="VSSQ01003381">
    <property type="protein sequence ID" value="MPM20440.1"/>
    <property type="molecule type" value="Genomic_DNA"/>
</dbReference>